<name>A0A3N0AFA2_9ACTN</name>
<proteinExistence type="predicted"/>
<reference evidence="3" key="1">
    <citation type="submission" date="2018-05" db="EMBL/GenBank/DDBJ databases">
        <title>Genome Sequencing of selected type strains of the family Eggerthellaceae.</title>
        <authorList>
            <person name="Danylec N."/>
            <person name="Stoll D.A."/>
            <person name="Doetsch A."/>
            <person name="Huch M."/>
        </authorList>
    </citation>
    <scope>NUCLEOTIDE SEQUENCE [LARGE SCALE GENOMIC DNA]</scope>
    <source>
        <strain evidence="3">DSM 17537</strain>
    </source>
</reference>
<dbReference type="InterPro" id="IPR006674">
    <property type="entry name" value="HD_domain"/>
</dbReference>
<dbReference type="InterPro" id="IPR003607">
    <property type="entry name" value="HD/PDEase_dom"/>
</dbReference>
<dbReference type="InterPro" id="IPR006675">
    <property type="entry name" value="HDIG_dom"/>
</dbReference>
<sequence>MPAVERIRLHPEYRRRLARLAELEADREFCRHGMGHLLDAARIAYILNLERGLGFSRELVYAAALLHDVGKGEQYETGAPHDVAGAEIARAILSGTGDFSPDEQEAIVRAVREHRRPSPDASVLGALLCEADKASRACYECPAREGCSWSDEKKNAGVGV</sequence>
<gene>
    <name evidence="2" type="ORF">DMP07_07140</name>
</gene>
<keyword evidence="3" id="KW-1185">Reference proteome</keyword>
<dbReference type="Gene3D" id="1.10.3210.10">
    <property type="entry name" value="Hypothetical protein af1432"/>
    <property type="match status" value="1"/>
</dbReference>
<dbReference type="OrthoDB" id="1669667at2"/>
<dbReference type="Proteomes" id="UP000267368">
    <property type="component" value="Unassembled WGS sequence"/>
</dbReference>
<dbReference type="CDD" id="cd00077">
    <property type="entry name" value="HDc"/>
    <property type="match status" value="1"/>
</dbReference>
<dbReference type="NCBIfam" id="TIGR00277">
    <property type="entry name" value="HDIG"/>
    <property type="match status" value="1"/>
</dbReference>
<feature type="domain" description="HD" evidence="1">
    <location>
        <begin position="33"/>
        <end position="137"/>
    </location>
</feature>
<dbReference type="EMBL" id="QICB01000005">
    <property type="protein sequence ID" value="RNL19493.1"/>
    <property type="molecule type" value="Genomic_DNA"/>
</dbReference>
<dbReference type="AlphaFoldDB" id="A0A3N0AFA2"/>
<evidence type="ECO:0000313" key="3">
    <source>
        <dbReference type="Proteomes" id="UP000267368"/>
    </source>
</evidence>
<dbReference type="SMART" id="SM00471">
    <property type="entry name" value="HDc"/>
    <property type="match status" value="1"/>
</dbReference>
<organism evidence="2 3">
    <name type="scientific">Slackia faecicanis</name>
    <dbReference type="NCBI Taxonomy" id="255723"/>
    <lineage>
        <taxon>Bacteria</taxon>
        <taxon>Bacillati</taxon>
        <taxon>Actinomycetota</taxon>
        <taxon>Coriobacteriia</taxon>
        <taxon>Eggerthellales</taxon>
        <taxon>Eggerthellaceae</taxon>
        <taxon>Slackia</taxon>
    </lineage>
</organism>
<evidence type="ECO:0000313" key="2">
    <source>
        <dbReference type="EMBL" id="RNL19493.1"/>
    </source>
</evidence>
<comment type="caution">
    <text evidence="2">The sequence shown here is derived from an EMBL/GenBank/DDBJ whole genome shotgun (WGS) entry which is preliminary data.</text>
</comment>
<evidence type="ECO:0000259" key="1">
    <source>
        <dbReference type="PROSITE" id="PS51831"/>
    </source>
</evidence>
<protein>
    <submittedName>
        <fullName evidence="2">HD domain-containing protein</fullName>
    </submittedName>
</protein>
<accession>A0A3N0AFA2</accession>
<dbReference type="PROSITE" id="PS51831">
    <property type="entry name" value="HD"/>
    <property type="match status" value="1"/>
</dbReference>
<dbReference type="Pfam" id="PF01966">
    <property type="entry name" value="HD"/>
    <property type="match status" value="1"/>
</dbReference>
<dbReference type="SUPFAM" id="SSF109604">
    <property type="entry name" value="HD-domain/PDEase-like"/>
    <property type="match status" value="1"/>
</dbReference>